<dbReference type="GO" id="GO:0006508">
    <property type="term" value="P:proteolysis"/>
    <property type="evidence" value="ECO:0007669"/>
    <property type="project" value="UniProtKB-KW"/>
</dbReference>
<organism evidence="9 10">
    <name type="scientific">Muriicola soli</name>
    <dbReference type="NCBI Taxonomy" id="2507538"/>
    <lineage>
        <taxon>Bacteria</taxon>
        <taxon>Pseudomonadati</taxon>
        <taxon>Bacteroidota</taxon>
        <taxon>Flavobacteriia</taxon>
        <taxon>Flavobacteriales</taxon>
        <taxon>Flavobacteriaceae</taxon>
        <taxon>Muriicola</taxon>
    </lineage>
</organism>
<dbReference type="EMBL" id="CP035544">
    <property type="protein sequence ID" value="QBA64891.1"/>
    <property type="molecule type" value="Genomic_DNA"/>
</dbReference>
<dbReference type="SUPFAM" id="SSF55486">
    <property type="entry name" value="Metalloproteases ('zincins'), catalytic domain"/>
    <property type="match status" value="1"/>
</dbReference>
<dbReference type="Proteomes" id="UP000290889">
    <property type="component" value="Chromosome"/>
</dbReference>
<evidence type="ECO:0000313" key="9">
    <source>
        <dbReference type="EMBL" id="QBA64891.1"/>
    </source>
</evidence>
<dbReference type="GO" id="GO:0046872">
    <property type="term" value="F:metal ion binding"/>
    <property type="evidence" value="ECO:0007669"/>
    <property type="project" value="UniProtKB-UniRule"/>
</dbReference>
<dbReference type="GO" id="GO:0004180">
    <property type="term" value="F:carboxypeptidase activity"/>
    <property type="evidence" value="ECO:0007669"/>
    <property type="project" value="TreeGrafter"/>
</dbReference>
<dbReference type="KEGG" id="mur:EQY75_10320"/>
<dbReference type="InterPro" id="IPR001567">
    <property type="entry name" value="Pept_M3A_M3B_dom"/>
</dbReference>
<comment type="cofactor">
    <cofactor evidence="7">
        <name>Zn(2+)</name>
        <dbReference type="ChEBI" id="CHEBI:29105"/>
    </cofactor>
    <text evidence="7">Binds 1 zinc ion.</text>
</comment>
<dbReference type="InterPro" id="IPR024077">
    <property type="entry name" value="Neurolysin/TOP_dom2"/>
</dbReference>
<dbReference type="AlphaFoldDB" id="A0A411EAY5"/>
<dbReference type="RefSeq" id="WP_129605608.1">
    <property type="nucleotide sequence ID" value="NZ_CP035544.1"/>
</dbReference>
<proteinExistence type="inferred from homology"/>
<keyword evidence="10" id="KW-1185">Reference proteome</keyword>
<evidence type="ECO:0000256" key="3">
    <source>
        <dbReference type="ARBA" id="ARBA00022723"/>
    </source>
</evidence>
<dbReference type="GO" id="GO:0004222">
    <property type="term" value="F:metalloendopeptidase activity"/>
    <property type="evidence" value="ECO:0007669"/>
    <property type="project" value="InterPro"/>
</dbReference>
<evidence type="ECO:0000313" key="10">
    <source>
        <dbReference type="Proteomes" id="UP000290889"/>
    </source>
</evidence>
<keyword evidence="4 7" id="KW-0378">Hydrolase</keyword>
<keyword evidence="5 7" id="KW-0862">Zinc</keyword>
<evidence type="ECO:0000256" key="5">
    <source>
        <dbReference type="ARBA" id="ARBA00022833"/>
    </source>
</evidence>
<evidence type="ECO:0000259" key="8">
    <source>
        <dbReference type="Pfam" id="PF01432"/>
    </source>
</evidence>
<dbReference type="PANTHER" id="PTHR43660">
    <property type="entry name" value="DIPEPTIDYL CARBOXYPEPTIDASE"/>
    <property type="match status" value="1"/>
</dbReference>
<dbReference type="Gene3D" id="1.10.1370.40">
    <property type="match status" value="1"/>
</dbReference>
<keyword evidence="2 7" id="KW-0645">Protease</keyword>
<evidence type="ECO:0000256" key="2">
    <source>
        <dbReference type="ARBA" id="ARBA00022670"/>
    </source>
</evidence>
<dbReference type="InterPro" id="IPR045090">
    <property type="entry name" value="Pept_M3A_M3B"/>
</dbReference>
<keyword evidence="6 7" id="KW-0482">Metalloprotease</keyword>
<reference evidence="9 10" key="1">
    <citation type="submission" date="2019-01" db="EMBL/GenBank/DDBJ databases">
        <title>Muriicola soli sp. nov., isolated from soil.</title>
        <authorList>
            <person name="Kang H.J."/>
            <person name="Kim S.B."/>
        </authorList>
    </citation>
    <scope>NUCLEOTIDE SEQUENCE [LARGE SCALE GENOMIC DNA]</scope>
    <source>
        <strain evidence="9 10">MMS17-SY002</strain>
    </source>
</reference>
<dbReference type="FunFam" id="3.40.390.10:FF:000009">
    <property type="entry name" value="Oligopeptidase A"/>
    <property type="match status" value="1"/>
</dbReference>
<dbReference type="PANTHER" id="PTHR43660:SF1">
    <property type="entry name" value="DIPEPTIDYL CARBOXYPEPTIDASE"/>
    <property type="match status" value="1"/>
</dbReference>
<accession>A0A411EAY5</accession>
<evidence type="ECO:0000256" key="7">
    <source>
        <dbReference type="RuleBase" id="RU003435"/>
    </source>
</evidence>
<keyword evidence="3 7" id="KW-0479">Metal-binding</keyword>
<evidence type="ECO:0000256" key="1">
    <source>
        <dbReference type="ARBA" id="ARBA00006040"/>
    </source>
</evidence>
<comment type="similarity">
    <text evidence="1 7">Belongs to the peptidase M3 family.</text>
</comment>
<dbReference type="Pfam" id="PF01432">
    <property type="entry name" value="Peptidase_M3"/>
    <property type="match status" value="1"/>
</dbReference>
<dbReference type="Gene3D" id="3.40.390.10">
    <property type="entry name" value="Collagenase (Catalytic Domain)"/>
    <property type="match status" value="1"/>
</dbReference>
<dbReference type="InterPro" id="IPR024079">
    <property type="entry name" value="MetalloPept_cat_dom_sf"/>
</dbReference>
<name>A0A411EAY5_9FLAO</name>
<sequence>MKNVLLEPFDLAPFSSITPSHFKPAFEQALQQARLEIDAIVASEAEPTFKNTIEALEFAGAHLDRLSSLFFNLNSAETNEEIQALAQEISPMLTGFSNDIALNQTLFKRVAAVYEVKDSSGLNAEQLMLLDKKYKYFSRNGAHLPEDKKTRLRAIDKELAQLKLTFGEHVLAETNKFEMHLTKEEEVDGLPDGAKEAAAQLASSKGKEGWIITLNYPSYVPFMTYAKNRKLRKKLAIAFGSKGFHKDELDNQGLVLQIARLRYERARLLGYNTHAHYVLEERMAETPDKVLAFLKELQEKAIPAALRELSELQQFARELDGIDTLEKWDSSYYSEKLKQKRFDLDDEKLKPYFKLENVIKGVFDISGELYGIQFEEVSDIDTYHEDVRTFKVKDQNGQLLSVFYADFHPRPGKRGGAWMTSYKPQYKREGGNERPHISIVCNFTKATKSKPSLLTFNEVTTLFHEFGHALHGMLANTSYPSLSGTSVYWDFVELPSQIMENWCFEREALERFATHYKTGEVLPMEMIEKIKESSNFLEGMATLRQLSFGFLDMAWHAEDPSGVDSVKAYEQKAFEDTQLFADIPETCMSTAFSHIFQGGYSAGYYSYKWAEVLDADAFAYFKEKGVFNKAVAAKFRENILSKGGTEKPMELYKKFRGSEPKLDALLKRAGLIKKSA</sequence>
<gene>
    <name evidence="9" type="ORF">EQY75_10320</name>
</gene>
<evidence type="ECO:0000256" key="4">
    <source>
        <dbReference type="ARBA" id="ARBA00022801"/>
    </source>
</evidence>
<dbReference type="Gene3D" id="1.10.1370.10">
    <property type="entry name" value="Neurolysin, domain 3"/>
    <property type="match status" value="1"/>
</dbReference>
<feature type="domain" description="Peptidase M3A/M3B catalytic" evidence="8">
    <location>
        <begin position="222"/>
        <end position="670"/>
    </location>
</feature>
<dbReference type="CDD" id="cd06456">
    <property type="entry name" value="M3A_DCP"/>
    <property type="match status" value="1"/>
</dbReference>
<protein>
    <submittedName>
        <fullName evidence="9">M3 family peptidase</fullName>
    </submittedName>
</protein>
<evidence type="ECO:0000256" key="6">
    <source>
        <dbReference type="ARBA" id="ARBA00023049"/>
    </source>
</evidence>
<dbReference type="GO" id="GO:0005829">
    <property type="term" value="C:cytosol"/>
    <property type="evidence" value="ECO:0007669"/>
    <property type="project" value="UniProtKB-ARBA"/>
</dbReference>
<dbReference type="OrthoDB" id="9773538at2"/>
<dbReference type="InterPro" id="IPR034005">
    <property type="entry name" value="M3A_DCP"/>
</dbReference>